<keyword evidence="6 10" id="KW-0547">Nucleotide-binding</keyword>
<comment type="catalytic activity">
    <reaction evidence="9 10">
        <text>dTMP + ATP = dTDP + ADP</text>
        <dbReference type="Rhea" id="RHEA:13517"/>
        <dbReference type="ChEBI" id="CHEBI:30616"/>
        <dbReference type="ChEBI" id="CHEBI:58369"/>
        <dbReference type="ChEBI" id="CHEBI:63528"/>
        <dbReference type="ChEBI" id="CHEBI:456216"/>
        <dbReference type="EC" id="2.7.4.9"/>
    </reaction>
</comment>
<evidence type="ECO:0000256" key="8">
    <source>
        <dbReference type="ARBA" id="ARBA00022840"/>
    </source>
</evidence>
<dbReference type="InterPro" id="IPR027417">
    <property type="entry name" value="P-loop_NTPase"/>
</dbReference>
<evidence type="ECO:0000313" key="13">
    <source>
        <dbReference type="Proteomes" id="UP001595764"/>
    </source>
</evidence>
<feature type="domain" description="Thymidylate kinase-like" evidence="11">
    <location>
        <begin position="12"/>
        <end position="162"/>
    </location>
</feature>
<evidence type="ECO:0000256" key="10">
    <source>
        <dbReference type="HAMAP-Rule" id="MF_00165"/>
    </source>
</evidence>
<comment type="similarity">
    <text evidence="1 10">Belongs to the thymidylate kinase family.</text>
</comment>
<name>A0ABV7QIX2_9PSEU</name>
<dbReference type="PANTHER" id="PTHR10344:SF4">
    <property type="entry name" value="UMP-CMP KINASE 2, MITOCHONDRIAL"/>
    <property type="match status" value="1"/>
</dbReference>
<dbReference type="InterPro" id="IPR018094">
    <property type="entry name" value="Thymidylate_kinase"/>
</dbReference>
<comment type="caution">
    <text evidence="10">Lacks conserved residue(s) required for the propagation of feature annotation.</text>
</comment>
<dbReference type="NCBIfam" id="TIGR00041">
    <property type="entry name" value="DTMP_kinase"/>
    <property type="match status" value="1"/>
</dbReference>
<dbReference type="Proteomes" id="UP001595764">
    <property type="component" value="Unassembled WGS sequence"/>
</dbReference>
<dbReference type="InterPro" id="IPR039430">
    <property type="entry name" value="Thymidylate_kin-like_dom"/>
</dbReference>
<reference evidence="13" key="1">
    <citation type="journal article" date="2019" name="Int. J. Syst. Evol. Microbiol.">
        <title>The Global Catalogue of Microorganisms (GCM) 10K type strain sequencing project: providing services to taxonomists for standard genome sequencing and annotation.</title>
        <authorList>
            <consortium name="The Broad Institute Genomics Platform"/>
            <consortium name="The Broad Institute Genome Sequencing Center for Infectious Disease"/>
            <person name="Wu L."/>
            <person name="Ma J."/>
        </authorList>
    </citation>
    <scope>NUCLEOTIDE SEQUENCE [LARGE SCALE GENOMIC DNA]</scope>
    <source>
        <strain evidence="13">CGMCC 4.7682</strain>
    </source>
</reference>
<evidence type="ECO:0000256" key="5">
    <source>
        <dbReference type="ARBA" id="ARBA00022727"/>
    </source>
</evidence>
<dbReference type="PANTHER" id="PTHR10344">
    <property type="entry name" value="THYMIDYLATE KINASE"/>
    <property type="match status" value="1"/>
</dbReference>
<comment type="function">
    <text evidence="10">Phosphorylation of dTMP to form dTDP in both de novo and salvage pathways of dTTP synthesis.</text>
</comment>
<evidence type="ECO:0000256" key="2">
    <source>
        <dbReference type="ARBA" id="ARBA00012980"/>
    </source>
</evidence>
<sequence>MNDSSRGVFVTLDGPAGVGKTTTTRMLREYLGKRGYPVHDTTEPSRALLGEIARHHTETYRGRALACLVAADRYQHLETEVRPHLDAGFIVVCDRYVASSYVLQRMDGVPLPYVEAVNSAADRPDLAVILQAPPAITAARVAARGAHDRFHTGECSSRQETDLYEEAAKRLAARGYPVLAVDTGEASPVDVAVYLTARIAELVERPDAPAVTA</sequence>
<gene>
    <name evidence="10 12" type="primary">tmk</name>
    <name evidence="12" type="ORF">ACFORO_22920</name>
</gene>
<dbReference type="EMBL" id="JBHRWI010000027">
    <property type="protein sequence ID" value="MFC3513041.1"/>
    <property type="molecule type" value="Genomic_DNA"/>
</dbReference>
<dbReference type="HAMAP" id="MF_00165">
    <property type="entry name" value="Thymidylate_kinase"/>
    <property type="match status" value="1"/>
</dbReference>
<dbReference type="CDD" id="cd01672">
    <property type="entry name" value="TMPK"/>
    <property type="match status" value="1"/>
</dbReference>
<keyword evidence="5 10" id="KW-0545">Nucleotide biosynthesis</keyword>
<evidence type="ECO:0000256" key="6">
    <source>
        <dbReference type="ARBA" id="ARBA00022741"/>
    </source>
</evidence>
<dbReference type="Pfam" id="PF02223">
    <property type="entry name" value="Thymidylate_kin"/>
    <property type="match status" value="1"/>
</dbReference>
<dbReference type="RefSeq" id="WP_377872959.1">
    <property type="nucleotide sequence ID" value="NZ_JBHMAY010000043.1"/>
</dbReference>
<proteinExistence type="inferred from homology"/>
<keyword evidence="4 10" id="KW-0808">Transferase</keyword>
<dbReference type="SUPFAM" id="SSF52540">
    <property type="entry name" value="P-loop containing nucleoside triphosphate hydrolases"/>
    <property type="match status" value="1"/>
</dbReference>
<dbReference type="EC" id="2.7.4.9" evidence="2 10"/>
<keyword evidence="7 10" id="KW-0418">Kinase</keyword>
<organism evidence="12 13">
    <name type="scientific">Amycolatopsis halotolerans</name>
    <dbReference type="NCBI Taxonomy" id="330083"/>
    <lineage>
        <taxon>Bacteria</taxon>
        <taxon>Bacillati</taxon>
        <taxon>Actinomycetota</taxon>
        <taxon>Actinomycetes</taxon>
        <taxon>Pseudonocardiales</taxon>
        <taxon>Pseudonocardiaceae</taxon>
        <taxon>Amycolatopsis</taxon>
    </lineage>
</organism>
<keyword evidence="8 10" id="KW-0067">ATP-binding</keyword>
<evidence type="ECO:0000256" key="4">
    <source>
        <dbReference type="ARBA" id="ARBA00022679"/>
    </source>
</evidence>
<keyword evidence="13" id="KW-1185">Reference proteome</keyword>
<dbReference type="Gene3D" id="3.40.50.300">
    <property type="entry name" value="P-loop containing nucleotide triphosphate hydrolases"/>
    <property type="match status" value="1"/>
</dbReference>
<comment type="caution">
    <text evidence="12">The sequence shown here is derived from an EMBL/GenBank/DDBJ whole genome shotgun (WGS) entry which is preliminary data.</text>
</comment>
<evidence type="ECO:0000256" key="1">
    <source>
        <dbReference type="ARBA" id="ARBA00009776"/>
    </source>
</evidence>
<dbReference type="GO" id="GO:0004798">
    <property type="term" value="F:dTMP kinase activity"/>
    <property type="evidence" value="ECO:0007669"/>
    <property type="project" value="UniProtKB-EC"/>
</dbReference>
<evidence type="ECO:0000256" key="3">
    <source>
        <dbReference type="ARBA" id="ARBA00017144"/>
    </source>
</evidence>
<evidence type="ECO:0000256" key="7">
    <source>
        <dbReference type="ARBA" id="ARBA00022777"/>
    </source>
</evidence>
<evidence type="ECO:0000313" key="12">
    <source>
        <dbReference type="EMBL" id="MFC3513041.1"/>
    </source>
</evidence>
<evidence type="ECO:0000256" key="9">
    <source>
        <dbReference type="ARBA" id="ARBA00048743"/>
    </source>
</evidence>
<protein>
    <recommendedName>
        <fullName evidence="3 10">Thymidylate kinase</fullName>
        <ecNumber evidence="2 10">2.7.4.9</ecNumber>
    </recommendedName>
    <alternativeName>
        <fullName evidence="10">dTMP kinase</fullName>
    </alternativeName>
</protein>
<accession>A0ABV7QIX2</accession>
<evidence type="ECO:0000259" key="11">
    <source>
        <dbReference type="Pfam" id="PF02223"/>
    </source>
</evidence>